<name>A0A9D2NRP6_9FIRM</name>
<reference evidence="2" key="1">
    <citation type="journal article" date="2021" name="PeerJ">
        <title>Extensive microbial diversity within the chicken gut microbiome revealed by metagenomics and culture.</title>
        <authorList>
            <person name="Gilroy R."/>
            <person name="Ravi A."/>
            <person name="Getino M."/>
            <person name="Pursley I."/>
            <person name="Horton D.L."/>
            <person name="Alikhan N.F."/>
            <person name="Baker D."/>
            <person name="Gharbi K."/>
            <person name="Hall N."/>
            <person name="Watson M."/>
            <person name="Adriaenssens E.M."/>
            <person name="Foster-Nyarko E."/>
            <person name="Jarju S."/>
            <person name="Secka A."/>
            <person name="Antonio M."/>
            <person name="Oren A."/>
            <person name="Chaudhuri R.R."/>
            <person name="La Ragione R."/>
            <person name="Hildebrand F."/>
            <person name="Pallen M.J."/>
        </authorList>
    </citation>
    <scope>NUCLEOTIDE SEQUENCE</scope>
    <source>
        <strain evidence="2">CHK187-11901</strain>
    </source>
</reference>
<proteinExistence type="predicted"/>
<dbReference type="Gene3D" id="3.90.950.20">
    <property type="entry name" value="CinA-like"/>
    <property type="match status" value="1"/>
</dbReference>
<dbReference type="SUPFAM" id="SSF142433">
    <property type="entry name" value="CinA-like"/>
    <property type="match status" value="1"/>
</dbReference>
<dbReference type="InterPro" id="IPR036653">
    <property type="entry name" value="CinA-like_C"/>
</dbReference>
<dbReference type="InterPro" id="IPR008136">
    <property type="entry name" value="CinA_C"/>
</dbReference>
<evidence type="ECO:0000313" key="2">
    <source>
        <dbReference type="EMBL" id="HJC35769.1"/>
    </source>
</evidence>
<dbReference type="AlphaFoldDB" id="A0A9D2NRP6"/>
<organism evidence="2 3">
    <name type="scientific">Candidatus Merdibacter merdavium</name>
    <dbReference type="NCBI Taxonomy" id="2838692"/>
    <lineage>
        <taxon>Bacteria</taxon>
        <taxon>Bacillati</taxon>
        <taxon>Bacillota</taxon>
        <taxon>Erysipelotrichia</taxon>
        <taxon>Erysipelotrichales</taxon>
        <taxon>Erysipelotrichaceae</taxon>
        <taxon>Merdibacter</taxon>
    </lineage>
</organism>
<comment type="caution">
    <text evidence="2">The sequence shown here is derived from an EMBL/GenBank/DDBJ whole genome shotgun (WGS) entry which is preliminary data.</text>
</comment>
<dbReference type="NCBIfam" id="TIGR00199">
    <property type="entry name" value="PncC_domain"/>
    <property type="match status" value="1"/>
</dbReference>
<dbReference type="Pfam" id="PF02464">
    <property type="entry name" value="CinA"/>
    <property type="match status" value="1"/>
</dbReference>
<evidence type="ECO:0000259" key="1">
    <source>
        <dbReference type="Pfam" id="PF02464"/>
    </source>
</evidence>
<dbReference type="Proteomes" id="UP000823896">
    <property type="component" value="Unassembled WGS sequence"/>
</dbReference>
<gene>
    <name evidence="2" type="ORF">H9702_01390</name>
</gene>
<dbReference type="EMBL" id="DWWM01000006">
    <property type="protein sequence ID" value="HJC35769.1"/>
    <property type="molecule type" value="Genomic_DNA"/>
</dbReference>
<evidence type="ECO:0000313" key="3">
    <source>
        <dbReference type="Proteomes" id="UP000823896"/>
    </source>
</evidence>
<feature type="domain" description="CinA C-terminal" evidence="1">
    <location>
        <begin position="2"/>
        <end position="147"/>
    </location>
</feature>
<reference evidence="2" key="2">
    <citation type="submission" date="2021-04" db="EMBL/GenBank/DDBJ databases">
        <authorList>
            <person name="Gilroy R."/>
        </authorList>
    </citation>
    <scope>NUCLEOTIDE SEQUENCE</scope>
    <source>
        <strain evidence="2">CHK187-11901</strain>
    </source>
</reference>
<protein>
    <submittedName>
        <fullName evidence="2">CinA family protein</fullName>
    </submittedName>
</protein>
<sequence>MKELVQILKEKGMTIGSCESLTAGLFTSRMAEVPGASAVLKGGIVTYQTPIKEMVAHVSHEIIQEYGVISAECAEAMAVSVRRLLDADLCVSFTGNAGPECMEDKPAGTVYCALADRKGCTTWHFHFAHAERNEVRALAVDEMVLRVKRYLNEGQGTGNGREDSQKR</sequence>
<accession>A0A9D2NRP6</accession>